<gene>
    <name evidence="7" type="ORF">SAMN05421797_101475</name>
</gene>
<dbReference type="GO" id="GO:0006488">
    <property type="term" value="P:dolichol-linked oligosaccharide biosynthetic process"/>
    <property type="evidence" value="ECO:0007669"/>
    <property type="project" value="InterPro"/>
</dbReference>
<comment type="subcellular location">
    <subcellularLocation>
        <location evidence="1">Endoplasmic reticulum membrane</location>
        <topology evidence="1">Single-pass membrane protein</topology>
    </subcellularLocation>
</comment>
<dbReference type="Gene3D" id="3.40.50.2000">
    <property type="entry name" value="Glycogen Phosphorylase B"/>
    <property type="match status" value="1"/>
</dbReference>
<evidence type="ECO:0000256" key="2">
    <source>
        <dbReference type="ARBA" id="ARBA00022692"/>
    </source>
</evidence>
<dbReference type="Pfam" id="PF08660">
    <property type="entry name" value="Alg14"/>
    <property type="match status" value="1"/>
</dbReference>
<keyword evidence="8" id="KW-1185">Reference proteome</keyword>
<proteinExistence type="predicted"/>
<evidence type="ECO:0000313" key="8">
    <source>
        <dbReference type="Proteomes" id="UP000186953"/>
    </source>
</evidence>
<evidence type="ECO:0000256" key="6">
    <source>
        <dbReference type="SAM" id="Phobius"/>
    </source>
</evidence>
<evidence type="ECO:0000256" key="3">
    <source>
        <dbReference type="ARBA" id="ARBA00022824"/>
    </source>
</evidence>
<evidence type="ECO:0000313" key="7">
    <source>
        <dbReference type="EMBL" id="SIQ04415.1"/>
    </source>
</evidence>
<sequence length="149" mass="17228">MSSLGGHLEQLLALQPTMDMYDSYIVTENNPSTLKLKDKYKEIYYLPYISRSSFFSFVFSFVSIFLKSLRLFVKLNPNVIISTGSGCVLPMFILGRIFGKKLIFIETFSRIESKTLTGSFCYYLADVFIVQWKELKKLYPKAIYLGSIY</sequence>
<keyword evidence="4 6" id="KW-1133">Transmembrane helix</keyword>
<keyword evidence="2 6" id="KW-0812">Transmembrane</keyword>
<feature type="transmembrane region" description="Helical" evidence="6">
    <location>
        <begin position="45"/>
        <end position="66"/>
    </location>
</feature>
<dbReference type="EMBL" id="FTMA01000001">
    <property type="protein sequence ID" value="SIQ04415.1"/>
    <property type="molecule type" value="Genomic_DNA"/>
</dbReference>
<dbReference type="PANTHER" id="PTHR12154:SF4">
    <property type="entry name" value="UDP-N-ACETYLGLUCOSAMINE TRANSFERASE SUBUNIT ALG14 HOMOLOG"/>
    <property type="match status" value="1"/>
</dbReference>
<dbReference type="AlphaFoldDB" id="A0A1N6PJ89"/>
<protein>
    <submittedName>
        <fullName evidence="7">Oligosaccharide biosynthesis protein Alg14 like</fullName>
    </submittedName>
</protein>
<evidence type="ECO:0000256" key="1">
    <source>
        <dbReference type="ARBA" id="ARBA00004389"/>
    </source>
</evidence>
<evidence type="ECO:0000256" key="5">
    <source>
        <dbReference type="ARBA" id="ARBA00023136"/>
    </source>
</evidence>
<dbReference type="InterPro" id="IPR013969">
    <property type="entry name" value="Oligosacch_biosynth_Alg14"/>
</dbReference>
<dbReference type="NCBIfam" id="NF041549">
    <property type="entry name" value="PssD"/>
    <property type="match status" value="1"/>
</dbReference>
<dbReference type="Proteomes" id="UP000186953">
    <property type="component" value="Unassembled WGS sequence"/>
</dbReference>
<name>A0A1N6PJ89_9FLAO</name>
<evidence type="ECO:0000256" key="4">
    <source>
        <dbReference type="ARBA" id="ARBA00022989"/>
    </source>
</evidence>
<dbReference type="PANTHER" id="PTHR12154">
    <property type="entry name" value="GLYCOSYL TRANSFERASE-RELATED"/>
    <property type="match status" value="1"/>
</dbReference>
<keyword evidence="3" id="KW-0256">Endoplasmic reticulum</keyword>
<dbReference type="GO" id="GO:0004577">
    <property type="term" value="F:N-acetylglucosaminyldiphosphodolichol N-acetylglucosaminyltransferase activity"/>
    <property type="evidence" value="ECO:0007669"/>
    <property type="project" value="TreeGrafter"/>
</dbReference>
<dbReference type="SUPFAM" id="SSF53756">
    <property type="entry name" value="UDP-Glycosyltransferase/glycogen phosphorylase"/>
    <property type="match status" value="1"/>
</dbReference>
<keyword evidence="5 6" id="KW-0472">Membrane</keyword>
<accession>A0A1N6PJ89</accession>
<feature type="transmembrane region" description="Helical" evidence="6">
    <location>
        <begin position="78"/>
        <end position="98"/>
    </location>
</feature>
<dbReference type="STRING" id="228959.SAMN05421797_101475"/>
<organism evidence="7 8">
    <name type="scientific">Maribacter ulvicola</name>
    <dbReference type="NCBI Taxonomy" id="228959"/>
    <lineage>
        <taxon>Bacteria</taxon>
        <taxon>Pseudomonadati</taxon>
        <taxon>Bacteroidota</taxon>
        <taxon>Flavobacteriia</taxon>
        <taxon>Flavobacteriales</taxon>
        <taxon>Flavobacteriaceae</taxon>
        <taxon>Maribacter</taxon>
    </lineage>
</organism>
<reference evidence="8" key="1">
    <citation type="submission" date="2017-01" db="EMBL/GenBank/DDBJ databases">
        <authorList>
            <person name="Varghese N."/>
            <person name="Submissions S."/>
        </authorList>
    </citation>
    <scope>NUCLEOTIDE SEQUENCE [LARGE SCALE GENOMIC DNA]</scope>
    <source>
        <strain evidence="8">DSM 15366</strain>
    </source>
</reference>